<proteinExistence type="predicted"/>
<comment type="caution">
    <text evidence="2">The sequence shown here is derived from an EMBL/GenBank/DDBJ whole genome shotgun (WGS) entry which is preliminary data.</text>
</comment>
<keyword evidence="3" id="KW-1185">Reference proteome</keyword>
<dbReference type="AlphaFoldDB" id="A0A139H420"/>
<protein>
    <submittedName>
        <fullName evidence="2">Uncharacterized protein</fullName>
    </submittedName>
</protein>
<evidence type="ECO:0000313" key="3">
    <source>
        <dbReference type="Proteomes" id="UP000070133"/>
    </source>
</evidence>
<dbReference type="OrthoDB" id="10393093at2759"/>
<sequence>MAVLSSIAGLQAVCLRIVMAVRGSLLSMEHLTTSAAMLSLSTSVLSEAVCLRIMMAVCGSLLLMKHLSTSLAMLSSSSSLLTACIHLAYLPKHGDLCGVMARPGVASRSARSSEQHIDRKLEKAYQDYCAIRDVLEEMQVGEAVLGPRVEEPKRRCGRAGPWRTKTLTELEEEIGIMTRLRAAVLFGWNSRQSVIQTQQQQQLPYPPAAQPDHPALFTPPTLAGTAPIGTMENEDDAAAAASRHILQQLGHHRQYHNQQEQHGYPLGVVESQPEGAGPGVELPSVPHDFGEDPTQFQQQQQYGGIPRLSGGHPEPIDDVHQPTADPSSTGNVEQALPTPMAYQQTDMAVGDGTQQNAEDGPNMEFWDLSNSQDQEQADNFSEEELLTWAQMMGVDLSIAPNQGQEGPLEAM</sequence>
<feature type="region of interest" description="Disordered" evidence="1">
    <location>
        <begin position="351"/>
        <end position="379"/>
    </location>
</feature>
<feature type="region of interest" description="Disordered" evidence="1">
    <location>
        <begin position="300"/>
        <end position="333"/>
    </location>
</feature>
<name>A0A139H420_9PEZI</name>
<gene>
    <name evidence="2" type="ORF">AC578_2842</name>
</gene>
<reference evidence="2 3" key="1">
    <citation type="submission" date="2015-07" db="EMBL/GenBank/DDBJ databases">
        <title>Comparative genomics of the Sigatoka disease complex on banana suggests a link between parallel evolutionary changes in Pseudocercospora fijiensis and Pseudocercospora eumusae and increased virulence on the banana host.</title>
        <authorList>
            <person name="Chang T.-C."/>
            <person name="Salvucci A."/>
            <person name="Crous P.W."/>
            <person name="Stergiopoulos I."/>
        </authorList>
    </citation>
    <scope>NUCLEOTIDE SEQUENCE [LARGE SCALE GENOMIC DNA]</scope>
    <source>
        <strain evidence="2 3">CBS 114824</strain>
    </source>
</reference>
<evidence type="ECO:0000313" key="2">
    <source>
        <dbReference type="EMBL" id="KXS97226.1"/>
    </source>
</evidence>
<organism evidence="2 3">
    <name type="scientific">Pseudocercospora eumusae</name>
    <dbReference type="NCBI Taxonomy" id="321146"/>
    <lineage>
        <taxon>Eukaryota</taxon>
        <taxon>Fungi</taxon>
        <taxon>Dikarya</taxon>
        <taxon>Ascomycota</taxon>
        <taxon>Pezizomycotina</taxon>
        <taxon>Dothideomycetes</taxon>
        <taxon>Dothideomycetidae</taxon>
        <taxon>Mycosphaerellales</taxon>
        <taxon>Mycosphaerellaceae</taxon>
        <taxon>Pseudocercospora</taxon>
    </lineage>
</organism>
<dbReference type="Proteomes" id="UP000070133">
    <property type="component" value="Unassembled WGS sequence"/>
</dbReference>
<feature type="compositionally biased region" description="Polar residues" evidence="1">
    <location>
        <begin position="368"/>
        <end position="379"/>
    </location>
</feature>
<accession>A0A139H420</accession>
<evidence type="ECO:0000256" key="1">
    <source>
        <dbReference type="SAM" id="MobiDB-lite"/>
    </source>
</evidence>
<dbReference type="EMBL" id="LFZN01000149">
    <property type="protein sequence ID" value="KXS97226.1"/>
    <property type="molecule type" value="Genomic_DNA"/>
</dbReference>